<evidence type="ECO:0000313" key="16">
    <source>
        <dbReference type="Proteomes" id="UP000192796"/>
    </source>
</evidence>
<dbReference type="EMBL" id="LVYD01000056">
    <property type="protein sequence ID" value="OQP61774.1"/>
    <property type="molecule type" value="Genomic_DNA"/>
</dbReference>
<gene>
    <name evidence="15" type="ORF">A3860_31420</name>
</gene>
<feature type="chain" id="PRO_5012551451" evidence="12">
    <location>
        <begin position="20"/>
        <end position="724"/>
    </location>
</feature>
<keyword evidence="3 10" id="KW-1134">Transmembrane beta strand</keyword>
<feature type="signal peptide" evidence="12">
    <location>
        <begin position="1"/>
        <end position="19"/>
    </location>
</feature>
<evidence type="ECO:0000256" key="4">
    <source>
        <dbReference type="ARBA" id="ARBA00022692"/>
    </source>
</evidence>
<comment type="caution">
    <text evidence="15">The sequence shown here is derived from an EMBL/GenBank/DDBJ whole genome shotgun (WGS) entry which is preliminary data.</text>
</comment>
<proteinExistence type="inferred from homology"/>
<reference evidence="15 16" key="1">
    <citation type="submission" date="2016-03" db="EMBL/GenBank/DDBJ databases">
        <title>Niastella vici sp. nov., isolated from farmland soil.</title>
        <authorList>
            <person name="Chen L."/>
            <person name="Wang D."/>
            <person name="Yang S."/>
            <person name="Wang G."/>
        </authorList>
    </citation>
    <scope>NUCLEOTIDE SEQUENCE [LARGE SCALE GENOMIC DNA]</scope>
    <source>
        <strain evidence="15 16">DJ57</strain>
    </source>
</reference>
<keyword evidence="5 12" id="KW-0732">Signal</keyword>
<keyword evidence="8 15" id="KW-0675">Receptor</keyword>
<protein>
    <submittedName>
        <fullName evidence="15">TonB-dependent receptor</fullName>
    </submittedName>
</protein>
<evidence type="ECO:0000259" key="13">
    <source>
        <dbReference type="Pfam" id="PF00593"/>
    </source>
</evidence>
<accession>A0A1V9FTU7</accession>
<dbReference type="PROSITE" id="PS52016">
    <property type="entry name" value="TONB_DEPENDENT_REC_3"/>
    <property type="match status" value="1"/>
</dbReference>
<evidence type="ECO:0000256" key="7">
    <source>
        <dbReference type="ARBA" id="ARBA00023136"/>
    </source>
</evidence>
<sequence length="724" mass="80106">MKNWMLLLFCSCFLLPASAQEIFRALVKDKQTQLPLPGVTVITGGGKGITTNDSGRVETASLPAGKHSIQFSFVGYELYTLTTKLPDTSWHEVLLTAVQKSLEEVTVVASTRNNQRIENSPLKVEVLGKEEMDEENTIKPGNIASILGDISGIQIQQSSAVSGNANVRIQGLDGRYTQILRDGMPLFDGFSGGFGILQIPPLDLKQVELIKGSASTLYGGGAIGGLINLISKKPGYEQEGILTLNQTTLKESNVNTYIAKRNKTVGYTFFGGVTHQGAVDVNDDSFSDVPKLDAVIVHPRFFIYPGSNTTIAMGYTGTFETRNGGDMQVIKGNKDVVHQFFEKNKTMRNTGDLLVDHTLGNGSRLELKASVSSFDRAITTNVHYFKGNQLNYFTEASWLLPKEKYSIVAGMNVTGDQFNVLPSSGAVALRNYGNNTIGAFAQATLNLPANTVLEAGLRADHHNRYGNFLLPRVALFHRFNEQWATRLGAGWGYKAPNPLAVQTVDYPIENIQPLPAGIKAELSTGYNAEVNFKKQFGEHASLFINHAFFFTRINDPVITTEEGNGEVDFSTGSHILTGGFDTYVQLKLDALELYAGYTYTVAERKYLPNNQFMPLTPRNRMAFVVVYEIEDAWRFGLEGSYTGRQYRDNDSKTPGYMFMAAMVEKKFGDKLSLVLNCENLLDYRQSKHEALYTGTITDPTFKPLWAPIDGRVVNLSLRWNWAHK</sequence>
<dbReference type="AlphaFoldDB" id="A0A1V9FTU7"/>
<feature type="domain" description="TonB-dependent receptor-like beta-barrel" evidence="13">
    <location>
        <begin position="308"/>
        <end position="680"/>
    </location>
</feature>
<keyword evidence="6 11" id="KW-0798">TonB box</keyword>
<dbReference type="Pfam" id="PF07715">
    <property type="entry name" value="Plug"/>
    <property type="match status" value="1"/>
</dbReference>
<dbReference type="InterPro" id="IPR012910">
    <property type="entry name" value="Plug_dom"/>
</dbReference>
<evidence type="ECO:0000256" key="8">
    <source>
        <dbReference type="ARBA" id="ARBA00023170"/>
    </source>
</evidence>
<dbReference type="SUPFAM" id="SSF56935">
    <property type="entry name" value="Porins"/>
    <property type="match status" value="1"/>
</dbReference>
<dbReference type="Gene3D" id="2.60.40.1120">
    <property type="entry name" value="Carboxypeptidase-like, regulatory domain"/>
    <property type="match status" value="1"/>
</dbReference>
<dbReference type="Pfam" id="PF13715">
    <property type="entry name" value="CarbopepD_reg_2"/>
    <property type="match status" value="1"/>
</dbReference>
<keyword evidence="4 10" id="KW-0812">Transmembrane</keyword>
<dbReference type="InterPro" id="IPR037066">
    <property type="entry name" value="Plug_dom_sf"/>
</dbReference>
<dbReference type="OrthoDB" id="1109239at2"/>
<comment type="subcellular location">
    <subcellularLocation>
        <location evidence="1 10">Cell outer membrane</location>
        <topology evidence="1 10">Multi-pass membrane protein</topology>
    </subcellularLocation>
</comment>
<dbReference type="InterPro" id="IPR008969">
    <property type="entry name" value="CarboxyPept-like_regulatory"/>
</dbReference>
<dbReference type="Gene3D" id="2.40.170.20">
    <property type="entry name" value="TonB-dependent receptor, beta-barrel domain"/>
    <property type="match status" value="1"/>
</dbReference>
<dbReference type="InterPro" id="IPR000531">
    <property type="entry name" value="Beta-barrel_TonB"/>
</dbReference>
<evidence type="ECO:0000313" key="15">
    <source>
        <dbReference type="EMBL" id="OQP61774.1"/>
    </source>
</evidence>
<dbReference type="GO" id="GO:0044718">
    <property type="term" value="P:siderophore transmembrane transport"/>
    <property type="evidence" value="ECO:0007669"/>
    <property type="project" value="TreeGrafter"/>
</dbReference>
<evidence type="ECO:0000256" key="2">
    <source>
        <dbReference type="ARBA" id="ARBA00022448"/>
    </source>
</evidence>
<feature type="domain" description="TonB-dependent receptor plug" evidence="14">
    <location>
        <begin position="118"/>
        <end position="225"/>
    </location>
</feature>
<dbReference type="GO" id="GO:0009279">
    <property type="term" value="C:cell outer membrane"/>
    <property type="evidence" value="ECO:0007669"/>
    <property type="project" value="UniProtKB-SubCell"/>
</dbReference>
<dbReference type="PANTHER" id="PTHR30069">
    <property type="entry name" value="TONB-DEPENDENT OUTER MEMBRANE RECEPTOR"/>
    <property type="match status" value="1"/>
</dbReference>
<evidence type="ECO:0000256" key="5">
    <source>
        <dbReference type="ARBA" id="ARBA00022729"/>
    </source>
</evidence>
<evidence type="ECO:0000259" key="14">
    <source>
        <dbReference type="Pfam" id="PF07715"/>
    </source>
</evidence>
<dbReference type="InterPro" id="IPR039426">
    <property type="entry name" value="TonB-dep_rcpt-like"/>
</dbReference>
<comment type="similarity">
    <text evidence="10 11">Belongs to the TonB-dependent receptor family.</text>
</comment>
<keyword evidence="2 10" id="KW-0813">Transport</keyword>
<dbReference type="GO" id="GO:0015344">
    <property type="term" value="F:siderophore uptake transmembrane transporter activity"/>
    <property type="evidence" value="ECO:0007669"/>
    <property type="project" value="TreeGrafter"/>
</dbReference>
<evidence type="ECO:0000256" key="11">
    <source>
        <dbReference type="RuleBase" id="RU003357"/>
    </source>
</evidence>
<organism evidence="15 16">
    <name type="scientific">Niastella vici</name>
    <dbReference type="NCBI Taxonomy" id="1703345"/>
    <lineage>
        <taxon>Bacteria</taxon>
        <taxon>Pseudomonadati</taxon>
        <taxon>Bacteroidota</taxon>
        <taxon>Chitinophagia</taxon>
        <taxon>Chitinophagales</taxon>
        <taxon>Chitinophagaceae</taxon>
        <taxon>Niastella</taxon>
    </lineage>
</organism>
<name>A0A1V9FTU7_9BACT</name>
<dbReference type="Proteomes" id="UP000192796">
    <property type="component" value="Unassembled WGS sequence"/>
</dbReference>
<evidence type="ECO:0000256" key="3">
    <source>
        <dbReference type="ARBA" id="ARBA00022452"/>
    </source>
</evidence>
<evidence type="ECO:0000256" key="6">
    <source>
        <dbReference type="ARBA" id="ARBA00023077"/>
    </source>
</evidence>
<keyword evidence="7 10" id="KW-0472">Membrane</keyword>
<keyword evidence="16" id="KW-1185">Reference proteome</keyword>
<evidence type="ECO:0000256" key="10">
    <source>
        <dbReference type="PROSITE-ProRule" id="PRU01360"/>
    </source>
</evidence>
<evidence type="ECO:0000256" key="1">
    <source>
        <dbReference type="ARBA" id="ARBA00004571"/>
    </source>
</evidence>
<keyword evidence="9 10" id="KW-0998">Cell outer membrane</keyword>
<dbReference type="Gene3D" id="2.170.130.10">
    <property type="entry name" value="TonB-dependent receptor, plug domain"/>
    <property type="match status" value="1"/>
</dbReference>
<dbReference type="InterPro" id="IPR036942">
    <property type="entry name" value="Beta-barrel_TonB_sf"/>
</dbReference>
<evidence type="ECO:0000256" key="12">
    <source>
        <dbReference type="SAM" id="SignalP"/>
    </source>
</evidence>
<evidence type="ECO:0000256" key="9">
    <source>
        <dbReference type="ARBA" id="ARBA00023237"/>
    </source>
</evidence>
<dbReference type="PANTHER" id="PTHR30069:SF29">
    <property type="entry name" value="HEMOGLOBIN AND HEMOGLOBIN-HAPTOGLOBIN-BINDING PROTEIN 1-RELATED"/>
    <property type="match status" value="1"/>
</dbReference>
<dbReference type="Pfam" id="PF00593">
    <property type="entry name" value="TonB_dep_Rec_b-barrel"/>
    <property type="match status" value="1"/>
</dbReference>
<dbReference type="STRING" id="1703345.A3860_31420"/>
<dbReference type="RefSeq" id="WP_081150551.1">
    <property type="nucleotide sequence ID" value="NZ_LVYD01000056.1"/>
</dbReference>
<dbReference type="SUPFAM" id="SSF49464">
    <property type="entry name" value="Carboxypeptidase regulatory domain-like"/>
    <property type="match status" value="1"/>
</dbReference>